<evidence type="ECO:0000313" key="1">
    <source>
        <dbReference type="EMBL" id="AMO20594.1"/>
    </source>
</evidence>
<evidence type="ECO:0000313" key="2">
    <source>
        <dbReference type="Proteomes" id="UP000304840"/>
    </source>
</evidence>
<organism evidence="1 2">
    <name type="scientific">Flavobacterium columnare</name>
    <dbReference type="NCBI Taxonomy" id="996"/>
    <lineage>
        <taxon>Bacteria</taxon>
        <taxon>Pseudomonadati</taxon>
        <taxon>Bacteroidota</taxon>
        <taxon>Flavobacteriia</taxon>
        <taxon>Flavobacteriales</taxon>
        <taxon>Flavobacteriaceae</taxon>
        <taxon>Flavobacterium</taxon>
    </lineage>
</organism>
<sequence>MKIIYIFILSIIPFLGYSQKTKKLPFNIEESYCQSWIAGIKGGGSGTDFYIIFQKELPKEVVLSKLYFQNKMALPNKVTPKEYFFSFKENINCHPNEEISQEEKITKVISSKQAVLEYFYKGNRSFFKIRKIKEKEILAYPSVRTDENDKN</sequence>
<reference evidence="2" key="1">
    <citation type="submission" date="2016-03" db="EMBL/GenBank/DDBJ databases">
        <title>Flavobacterium columnare strain B185, complete genome.</title>
        <authorList>
            <person name="Sundberg L.-R."/>
            <person name="Papponen P."/>
            <person name="Laanto E."/>
        </authorList>
    </citation>
    <scope>NUCLEOTIDE SEQUENCE [LARGE SCALE GENOMIC DNA]</scope>
    <source>
        <strain evidence="2">B185</strain>
    </source>
</reference>
<dbReference type="AlphaFoldDB" id="A0AAI8CIU5"/>
<name>A0AAI8CIU5_9FLAO</name>
<gene>
    <name evidence="1" type="ORF">UN65_09860</name>
</gene>
<protein>
    <submittedName>
        <fullName evidence="1">Uncharacterized protein</fullName>
    </submittedName>
</protein>
<reference evidence="1 2" key="2">
    <citation type="submission" date="2019-05" db="EMBL/GenBank/DDBJ databases">
        <authorList>
            <person name="Ravantti J.J."/>
        </authorList>
    </citation>
    <scope>NUCLEOTIDE SEQUENCE [LARGE SCALE GENOMIC DNA]</scope>
    <source>
        <strain evidence="1 2">B185</strain>
    </source>
</reference>
<dbReference type="EMBL" id="CP010992">
    <property type="protein sequence ID" value="AMO20594.1"/>
    <property type="molecule type" value="Genomic_DNA"/>
</dbReference>
<accession>A0AAI8CIU5</accession>
<dbReference type="Proteomes" id="UP000304840">
    <property type="component" value="Chromosome"/>
</dbReference>
<dbReference type="GeneID" id="60758521"/>
<dbReference type="RefSeq" id="WP_014165984.1">
    <property type="nucleotide sequence ID" value="NZ_CP010992.1"/>
</dbReference>
<proteinExistence type="predicted"/>